<protein>
    <submittedName>
        <fullName evidence="2">Uncharacterized protein</fullName>
    </submittedName>
</protein>
<dbReference type="Proteomes" id="UP001432027">
    <property type="component" value="Unassembled WGS sequence"/>
</dbReference>
<evidence type="ECO:0000313" key="2">
    <source>
        <dbReference type="EMBL" id="GMS99073.1"/>
    </source>
</evidence>
<comment type="caution">
    <text evidence="2">The sequence shown here is derived from an EMBL/GenBank/DDBJ whole genome shotgun (WGS) entry which is preliminary data.</text>
</comment>
<evidence type="ECO:0000256" key="1">
    <source>
        <dbReference type="SAM" id="Coils"/>
    </source>
</evidence>
<feature type="coiled-coil region" evidence="1">
    <location>
        <begin position="32"/>
        <end position="66"/>
    </location>
</feature>
<evidence type="ECO:0000313" key="3">
    <source>
        <dbReference type="Proteomes" id="UP001432027"/>
    </source>
</evidence>
<gene>
    <name evidence="2" type="ORF">PENTCL1PPCAC_21248</name>
</gene>
<organism evidence="2 3">
    <name type="scientific">Pristionchus entomophagus</name>
    <dbReference type="NCBI Taxonomy" id="358040"/>
    <lineage>
        <taxon>Eukaryota</taxon>
        <taxon>Metazoa</taxon>
        <taxon>Ecdysozoa</taxon>
        <taxon>Nematoda</taxon>
        <taxon>Chromadorea</taxon>
        <taxon>Rhabditida</taxon>
        <taxon>Rhabditina</taxon>
        <taxon>Diplogasteromorpha</taxon>
        <taxon>Diplogasteroidea</taxon>
        <taxon>Neodiplogasteridae</taxon>
        <taxon>Pristionchus</taxon>
    </lineage>
</organism>
<accession>A0AAV5TWZ6</accession>
<keyword evidence="1" id="KW-0175">Coiled coil</keyword>
<sequence>MNEEGDVPNYLQTDKSTAPTLLQRVGSMTGITKKVTKENKTLNLKVDQLAKEVEERKTEIDRYKINEEVSENQLAESKTRISQ</sequence>
<dbReference type="AlphaFoldDB" id="A0AAV5TWZ6"/>
<name>A0AAV5TWZ6_9BILA</name>
<reference evidence="2" key="1">
    <citation type="submission" date="2023-10" db="EMBL/GenBank/DDBJ databases">
        <title>Genome assembly of Pristionchus species.</title>
        <authorList>
            <person name="Yoshida K."/>
            <person name="Sommer R.J."/>
        </authorList>
    </citation>
    <scope>NUCLEOTIDE SEQUENCE</scope>
    <source>
        <strain evidence="2">RS0144</strain>
    </source>
</reference>
<feature type="non-terminal residue" evidence="2">
    <location>
        <position position="83"/>
    </location>
</feature>
<dbReference type="EMBL" id="BTSX01000005">
    <property type="protein sequence ID" value="GMS99073.1"/>
    <property type="molecule type" value="Genomic_DNA"/>
</dbReference>
<keyword evidence="3" id="KW-1185">Reference proteome</keyword>
<proteinExistence type="predicted"/>